<evidence type="ECO:0000313" key="7">
    <source>
        <dbReference type="EMBL" id="PWN36683.1"/>
    </source>
</evidence>
<keyword evidence="8" id="KW-1185">Reference proteome</keyword>
<feature type="transmembrane region" description="Helical" evidence="6">
    <location>
        <begin position="264"/>
        <end position="284"/>
    </location>
</feature>
<feature type="transmembrane region" description="Helical" evidence="6">
    <location>
        <begin position="227"/>
        <end position="244"/>
    </location>
</feature>
<gene>
    <name evidence="7" type="ORF">FA14DRAFT_183129</name>
</gene>
<name>A0A316VK45_9BASI</name>
<feature type="region of interest" description="Disordered" evidence="5">
    <location>
        <begin position="431"/>
        <end position="453"/>
    </location>
</feature>
<evidence type="ECO:0000256" key="4">
    <source>
        <dbReference type="ARBA" id="ARBA00023136"/>
    </source>
</evidence>
<proteinExistence type="predicted"/>
<feature type="transmembrane region" description="Helical" evidence="6">
    <location>
        <begin position="296"/>
        <end position="316"/>
    </location>
</feature>
<feature type="transmembrane region" description="Helical" evidence="6">
    <location>
        <begin position="139"/>
        <end position="160"/>
    </location>
</feature>
<accession>A0A316VK45</accession>
<dbReference type="EMBL" id="KZ819602">
    <property type="protein sequence ID" value="PWN36683.1"/>
    <property type="molecule type" value="Genomic_DNA"/>
</dbReference>
<organism evidence="7 8">
    <name type="scientific">Meira miltonrushii</name>
    <dbReference type="NCBI Taxonomy" id="1280837"/>
    <lineage>
        <taxon>Eukaryota</taxon>
        <taxon>Fungi</taxon>
        <taxon>Dikarya</taxon>
        <taxon>Basidiomycota</taxon>
        <taxon>Ustilaginomycotina</taxon>
        <taxon>Exobasidiomycetes</taxon>
        <taxon>Exobasidiales</taxon>
        <taxon>Brachybasidiaceae</taxon>
        <taxon>Meira</taxon>
    </lineage>
</organism>
<sequence>MISKLKTFYRSVLFQIIIVGLVSFAEPGIWNALNNLGAGGQQKPYLVNAANSLTYGIMSIGCALAGGLCNRIGLKWTLVLGVIFYTPYASSLYCNNRFGNEWYVLFGAALCGIGASMFWASEAAIGVGYPSEDQRGRMVAIWLGIRNLAPLIGGSISLAVNVKGTQAGKVSYNTYLALIGLQCLGLPFALLLSPTEKVRRPDGTPIPHLKGKQTSFKQELREIFKTLKLPHMVLLIPIFISGIWGTTYLSNYLTHYFSVRSRSLAALLTAVANIIGDVFIGFLTDTKTLGNQAKRARFTWLFFAILTTSLWIWQTITQVHFTRNPQAVGWEGSTGRFNNAFAVFILWKFAYESQTVFLYWLVGTYPVQDGSMPRIVGVLRTFESIGSCLSYAVGATHWANLNQCILSFALWMACLIPTTLAVLRVPSSEQTEKSSIEQGSEDNESGKHVVEKV</sequence>
<dbReference type="AlphaFoldDB" id="A0A316VK45"/>
<feature type="transmembrane region" description="Helical" evidence="6">
    <location>
        <begin position="102"/>
        <end position="127"/>
    </location>
</feature>
<evidence type="ECO:0000256" key="3">
    <source>
        <dbReference type="ARBA" id="ARBA00022989"/>
    </source>
</evidence>
<dbReference type="InterPro" id="IPR051617">
    <property type="entry name" value="UNC-93-like_regulator"/>
</dbReference>
<dbReference type="InterPro" id="IPR010291">
    <property type="entry name" value="Ion_channel_UNC-93"/>
</dbReference>
<feature type="transmembrane region" description="Helical" evidence="6">
    <location>
        <begin position="172"/>
        <end position="192"/>
    </location>
</feature>
<dbReference type="PANTHER" id="PTHR23294:SF57">
    <property type="entry name" value="CINA C-TERMINAL DOMAIN-CONTAINING PROTEIN"/>
    <property type="match status" value="1"/>
</dbReference>
<protein>
    <submittedName>
        <fullName evidence="7">MFS general substrate transporter</fullName>
    </submittedName>
</protein>
<evidence type="ECO:0000256" key="1">
    <source>
        <dbReference type="ARBA" id="ARBA00004141"/>
    </source>
</evidence>
<keyword evidence="3 6" id="KW-1133">Transmembrane helix</keyword>
<evidence type="ECO:0000256" key="6">
    <source>
        <dbReference type="SAM" id="Phobius"/>
    </source>
</evidence>
<dbReference type="RefSeq" id="XP_025356985.1">
    <property type="nucleotide sequence ID" value="XM_025501286.1"/>
</dbReference>
<feature type="transmembrane region" description="Helical" evidence="6">
    <location>
        <begin position="72"/>
        <end position="90"/>
    </location>
</feature>
<dbReference type="PANTHER" id="PTHR23294">
    <property type="entry name" value="ET TRANSLATION PRODUCT-RELATED"/>
    <property type="match status" value="1"/>
</dbReference>
<evidence type="ECO:0000256" key="2">
    <source>
        <dbReference type="ARBA" id="ARBA00022692"/>
    </source>
</evidence>
<dbReference type="InterPro" id="IPR036259">
    <property type="entry name" value="MFS_trans_sf"/>
</dbReference>
<dbReference type="Gene3D" id="1.20.1250.20">
    <property type="entry name" value="MFS general substrate transporter like domains"/>
    <property type="match status" value="1"/>
</dbReference>
<dbReference type="SUPFAM" id="SSF103473">
    <property type="entry name" value="MFS general substrate transporter"/>
    <property type="match status" value="1"/>
</dbReference>
<evidence type="ECO:0000256" key="5">
    <source>
        <dbReference type="SAM" id="MobiDB-lite"/>
    </source>
</evidence>
<feature type="transmembrane region" description="Helical" evidence="6">
    <location>
        <begin position="45"/>
        <end position="65"/>
    </location>
</feature>
<dbReference type="GO" id="GO:0016020">
    <property type="term" value="C:membrane"/>
    <property type="evidence" value="ECO:0007669"/>
    <property type="project" value="UniProtKB-SubCell"/>
</dbReference>
<feature type="compositionally biased region" description="Basic and acidic residues" evidence="5">
    <location>
        <begin position="444"/>
        <end position="453"/>
    </location>
</feature>
<feature type="transmembrane region" description="Helical" evidence="6">
    <location>
        <begin position="340"/>
        <end position="362"/>
    </location>
</feature>
<feature type="transmembrane region" description="Helical" evidence="6">
    <location>
        <begin position="12"/>
        <end position="33"/>
    </location>
</feature>
<reference evidence="7 8" key="1">
    <citation type="journal article" date="2018" name="Mol. Biol. Evol.">
        <title>Broad Genomic Sampling Reveals a Smut Pathogenic Ancestry of the Fungal Clade Ustilaginomycotina.</title>
        <authorList>
            <person name="Kijpornyongpan T."/>
            <person name="Mondo S.J."/>
            <person name="Barry K."/>
            <person name="Sandor L."/>
            <person name="Lee J."/>
            <person name="Lipzen A."/>
            <person name="Pangilinan J."/>
            <person name="LaButti K."/>
            <person name="Hainaut M."/>
            <person name="Henrissat B."/>
            <person name="Grigoriev I.V."/>
            <person name="Spatafora J.W."/>
            <person name="Aime M.C."/>
        </authorList>
    </citation>
    <scope>NUCLEOTIDE SEQUENCE [LARGE SCALE GENOMIC DNA]</scope>
    <source>
        <strain evidence="7 8">MCA 3882</strain>
    </source>
</reference>
<comment type="subcellular location">
    <subcellularLocation>
        <location evidence="1">Membrane</location>
        <topology evidence="1">Multi-pass membrane protein</topology>
    </subcellularLocation>
</comment>
<dbReference type="InParanoid" id="A0A316VK45"/>
<dbReference type="OrthoDB" id="196103at2759"/>
<evidence type="ECO:0000313" key="8">
    <source>
        <dbReference type="Proteomes" id="UP000245771"/>
    </source>
</evidence>
<dbReference type="Pfam" id="PF05978">
    <property type="entry name" value="UNC-93"/>
    <property type="match status" value="1"/>
</dbReference>
<keyword evidence="2 6" id="KW-0812">Transmembrane</keyword>
<dbReference type="GeneID" id="37023067"/>
<keyword evidence="4 6" id="KW-0472">Membrane</keyword>
<dbReference type="Proteomes" id="UP000245771">
    <property type="component" value="Unassembled WGS sequence"/>
</dbReference>